<organism evidence="2 3">
    <name type="scientific">Hymenobacter mellowenesis</name>
    <dbReference type="NCBI Taxonomy" id="3063995"/>
    <lineage>
        <taxon>Bacteria</taxon>
        <taxon>Pseudomonadati</taxon>
        <taxon>Bacteroidota</taxon>
        <taxon>Cytophagia</taxon>
        <taxon>Cytophagales</taxon>
        <taxon>Hymenobacteraceae</taxon>
        <taxon>Hymenobacter</taxon>
    </lineage>
</organism>
<name>A0ABT9A7H3_9BACT</name>
<dbReference type="Proteomes" id="UP001167796">
    <property type="component" value="Unassembled WGS sequence"/>
</dbReference>
<comment type="caution">
    <text evidence="2">The sequence shown here is derived from an EMBL/GenBank/DDBJ whole genome shotgun (WGS) entry which is preliminary data.</text>
</comment>
<gene>
    <name evidence="2" type="ORF">Q5H92_05485</name>
</gene>
<dbReference type="EMBL" id="JAUQSX010000002">
    <property type="protein sequence ID" value="MDO7845800.1"/>
    <property type="molecule type" value="Genomic_DNA"/>
</dbReference>
<sequence length="332" mass="36029">MPFDPTTFPIDDTQLPWGLSLAEVEARLPGRAWWEPYGGWPNLRGACHTVFGLAATACNVRAQARHKPVLQVSYELAPPPTHRGERAVPPATWMQSLTQLLGPPTEAKTYPNANHPGNVKYSARWEQWPLQVSLSVYGGVRLDEPGGPAAAGLFLDWQDMVAVAGPLVAAAQAQANALAAVAGQVSQLERFDTAQTYTPFYVPDSSSPGPQTPYTNDQRRQAERALYRDGLCDTPALLARQLTEQQALLWAVPGQESWAVSTRRDTVLVPVDAPPLLELVTLHPARGSGYISLYVGAIHLQDAYGSPTLGRMADALERATGAPVSRVEEYDC</sequence>
<evidence type="ECO:0000256" key="1">
    <source>
        <dbReference type="SAM" id="MobiDB-lite"/>
    </source>
</evidence>
<proteinExistence type="predicted"/>
<keyword evidence="3" id="KW-1185">Reference proteome</keyword>
<evidence type="ECO:0000313" key="3">
    <source>
        <dbReference type="Proteomes" id="UP001167796"/>
    </source>
</evidence>
<protein>
    <submittedName>
        <fullName evidence="2">Uncharacterized protein</fullName>
    </submittedName>
</protein>
<evidence type="ECO:0000313" key="2">
    <source>
        <dbReference type="EMBL" id="MDO7845800.1"/>
    </source>
</evidence>
<accession>A0ABT9A7H3</accession>
<feature type="compositionally biased region" description="Polar residues" evidence="1">
    <location>
        <begin position="199"/>
        <end position="216"/>
    </location>
</feature>
<reference evidence="2" key="1">
    <citation type="submission" date="2023-07" db="EMBL/GenBank/DDBJ databases">
        <authorList>
            <person name="Kim M.K."/>
        </authorList>
    </citation>
    <scope>NUCLEOTIDE SEQUENCE</scope>
    <source>
        <strain evidence="2">M29</strain>
    </source>
</reference>
<feature type="region of interest" description="Disordered" evidence="1">
    <location>
        <begin position="199"/>
        <end position="219"/>
    </location>
</feature>
<dbReference type="RefSeq" id="WP_305010488.1">
    <property type="nucleotide sequence ID" value="NZ_JAUQSX010000002.1"/>
</dbReference>